<comment type="caution">
    <text evidence="1">The sequence shown here is derived from an EMBL/GenBank/DDBJ whole genome shotgun (WGS) entry which is preliminary data.</text>
</comment>
<dbReference type="EMBL" id="JAWDJW010000922">
    <property type="protein sequence ID" value="KAK3079786.1"/>
    <property type="molecule type" value="Genomic_DNA"/>
</dbReference>
<proteinExistence type="predicted"/>
<evidence type="ECO:0000313" key="1">
    <source>
        <dbReference type="EMBL" id="KAK3079786.1"/>
    </source>
</evidence>
<evidence type="ECO:0000313" key="2">
    <source>
        <dbReference type="Proteomes" id="UP001186974"/>
    </source>
</evidence>
<name>A0ACC3DSP6_9PEZI</name>
<accession>A0ACC3DSP6</accession>
<sequence length="507" mass="53496">MQLTTRPLAIGVLVALPGSSVDSKNCPKGPTVTAAAGAIQGIATQVPDSDVTVNKFLGIPFAEPPVRFGAPKAFSKPFDSTFKAINLPPSCLPQISANGTAFSLTPEPPESNEDCLYLNVYTPAMKAPRGGRAVMYWLYGGNLQFGWSGTPAYDGSPLAAMEDVVVVTVNYRTNAPEVFGFPNASELPKGKQNPGFLDQRLGLSWVQQNIAAFGGDPKKVTIFGESAGGYSVKQLLAQPPDPLPFRAAIMESEAAGFQNGSQSWTRFSRNLGCTGDTTLECMRKVPVAQLTAALSTGTGLSFGPVADDTTQSADVTKQINAKTLADVPIIIGTNAEEGGAFDSLNTDPSLYLATVFPGNASAAQAAADAYPAGSRNTAAVMTDFTFQCPAARIAQLTSDIGRPIWRYYFTYPEGRAIHGIDIRYVFGTYDRTGATPYQAELSRYMMRAWASFAEDPSKGPGWAQVGSTSKDVAVLGSNGTSAPVMRAPAGLDTRCSVFADALARTGI</sequence>
<protein>
    <submittedName>
        <fullName evidence="1">Uncharacterized protein</fullName>
    </submittedName>
</protein>
<organism evidence="1 2">
    <name type="scientific">Coniosporium uncinatum</name>
    <dbReference type="NCBI Taxonomy" id="93489"/>
    <lineage>
        <taxon>Eukaryota</taxon>
        <taxon>Fungi</taxon>
        <taxon>Dikarya</taxon>
        <taxon>Ascomycota</taxon>
        <taxon>Pezizomycotina</taxon>
        <taxon>Dothideomycetes</taxon>
        <taxon>Dothideomycetes incertae sedis</taxon>
        <taxon>Coniosporium</taxon>
    </lineage>
</organism>
<dbReference type="Proteomes" id="UP001186974">
    <property type="component" value="Unassembled WGS sequence"/>
</dbReference>
<gene>
    <name evidence="1" type="ORF">LTS18_003908</name>
</gene>
<keyword evidence="2" id="KW-1185">Reference proteome</keyword>
<reference evidence="1" key="1">
    <citation type="submission" date="2024-09" db="EMBL/GenBank/DDBJ databases">
        <title>Black Yeasts Isolated from many extreme environments.</title>
        <authorList>
            <person name="Coleine C."/>
            <person name="Stajich J.E."/>
            <person name="Selbmann L."/>
        </authorList>
    </citation>
    <scope>NUCLEOTIDE SEQUENCE</scope>
    <source>
        <strain evidence="1">CCFEE 5737</strain>
    </source>
</reference>